<dbReference type="KEGG" id="sbae:DSM104329_00216"/>
<name>A0A9E6XSC5_9ACTN</name>
<accession>A0A9E6XSC5</accession>
<proteinExistence type="predicted"/>
<keyword evidence="2" id="KW-1185">Reference proteome</keyword>
<dbReference type="AlphaFoldDB" id="A0A9E6XSC5"/>
<evidence type="ECO:0000313" key="2">
    <source>
        <dbReference type="Proteomes" id="UP001162834"/>
    </source>
</evidence>
<evidence type="ECO:0000313" key="1">
    <source>
        <dbReference type="EMBL" id="UGS33851.1"/>
    </source>
</evidence>
<reference evidence="1" key="1">
    <citation type="journal article" date="2022" name="Int. J. Syst. Evol. Microbiol.">
        <title>Pseudomonas aegrilactucae sp. nov. and Pseudomonas morbosilactucae sp. nov., pathogens causing bacterial rot of lettuce in Japan.</title>
        <authorList>
            <person name="Sawada H."/>
            <person name="Fujikawa T."/>
            <person name="Satou M."/>
        </authorList>
    </citation>
    <scope>NUCLEOTIDE SEQUENCE</scope>
    <source>
        <strain evidence="1">0166_1</strain>
    </source>
</reference>
<protein>
    <submittedName>
        <fullName evidence="1">Uncharacterized protein</fullName>
    </submittedName>
</protein>
<dbReference type="EMBL" id="CP087164">
    <property type="protein sequence ID" value="UGS33851.1"/>
    <property type="molecule type" value="Genomic_DNA"/>
</dbReference>
<dbReference type="Proteomes" id="UP001162834">
    <property type="component" value="Chromosome"/>
</dbReference>
<organism evidence="1 2">
    <name type="scientific">Capillimicrobium parvum</name>
    <dbReference type="NCBI Taxonomy" id="2884022"/>
    <lineage>
        <taxon>Bacteria</taxon>
        <taxon>Bacillati</taxon>
        <taxon>Actinomycetota</taxon>
        <taxon>Thermoleophilia</taxon>
        <taxon>Solirubrobacterales</taxon>
        <taxon>Capillimicrobiaceae</taxon>
        <taxon>Capillimicrobium</taxon>
    </lineage>
</organism>
<sequence length="55" mass="6589">MAEARQATLWDFSVYEQLPDPSWVAIDRDTADRLLLSLEDVDDWRPWRSTLERRP</sequence>
<gene>
    <name evidence="1" type="ORF">DSM104329_00216</name>
</gene>